<protein>
    <submittedName>
        <fullName evidence="1">Uncharacterized protein</fullName>
    </submittedName>
</protein>
<evidence type="ECO:0000313" key="2">
    <source>
        <dbReference type="Proteomes" id="UP000282311"/>
    </source>
</evidence>
<dbReference type="Proteomes" id="UP000282311">
    <property type="component" value="Unassembled WGS sequence"/>
</dbReference>
<proteinExistence type="predicted"/>
<dbReference type="RefSeq" id="WP_120748831.1">
    <property type="nucleotide sequence ID" value="NZ_RBAH01000014.1"/>
</dbReference>
<keyword evidence="2" id="KW-1185">Reference proteome</keyword>
<comment type="caution">
    <text evidence="1">The sequence shown here is derived from an EMBL/GenBank/DDBJ whole genome shotgun (WGS) entry which is preliminary data.</text>
</comment>
<evidence type="ECO:0000313" key="1">
    <source>
        <dbReference type="EMBL" id="RKN80576.1"/>
    </source>
</evidence>
<dbReference type="AlphaFoldDB" id="A0A3B0CC79"/>
<gene>
    <name evidence="1" type="ORF">D7M11_19000</name>
</gene>
<accession>A0A3B0CC79</accession>
<sequence length="77" mass="8600">MTRPDILPPRYASRDDHPIKLVSVSTYNRVVTELGREGNVRLAGEEVFGIKPLYTNFTNEDYVGNGSPSSFRAAREA</sequence>
<dbReference type="EMBL" id="RBAH01000014">
    <property type="protein sequence ID" value="RKN80576.1"/>
    <property type="molecule type" value="Genomic_DNA"/>
</dbReference>
<reference evidence="1 2" key="1">
    <citation type="journal article" date="2007" name="Int. J. Syst. Evol. Microbiol.">
        <title>Paenibacillus ginsengarvi sp. nov., isolated from soil from ginseng cultivation.</title>
        <authorList>
            <person name="Yoon M.H."/>
            <person name="Ten L.N."/>
            <person name="Im W.T."/>
        </authorList>
    </citation>
    <scope>NUCLEOTIDE SEQUENCE [LARGE SCALE GENOMIC DNA]</scope>
    <source>
        <strain evidence="1 2">KCTC 13059</strain>
    </source>
</reference>
<organism evidence="1 2">
    <name type="scientific">Paenibacillus ginsengarvi</name>
    <dbReference type="NCBI Taxonomy" id="400777"/>
    <lineage>
        <taxon>Bacteria</taxon>
        <taxon>Bacillati</taxon>
        <taxon>Bacillota</taxon>
        <taxon>Bacilli</taxon>
        <taxon>Bacillales</taxon>
        <taxon>Paenibacillaceae</taxon>
        <taxon>Paenibacillus</taxon>
    </lineage>
</organism>
<name>A0A3B0CC79_9BACL</name>